<organism evidence="1 2">
    <name type="scientific">Scophthalmus maximus</name>
    <name type="common">Turbot</name>
    <name type="synonym">Psetta maxima</name>
    <dbReference type="NCBI Taxonomy" id="52904"/>
    <lineage>
        <taxon>Eukaryota</taxon>
        <taxon>Metazoa</taxon>
        <taxon>Chordata</taxon>
        <taxon>Craniata</taxon>
        <taxon>Vertebrata</taxon>
        <taxon>Euteleostomi</taxon>
        <taxon>Actinopterygii</taxon>
        <taxon>Neopterygii</taxon>
        <taxon>Teleostei</taxon>
        <taxon>Neoteleostei</taxon>
        <taxon>Acanthomorphata</taxon>
        <taxon>Carangaria</taxon>
        <taxon>Pleuronectiformes</taxon>
        <taxon>Pleuronectoidei</taxon>
        <taxon>Scophthalmidae</taxon>
        <taxon>Scophthalmus</taxon>
    </lineage>
</organism>
<evidence type="ECO:0000313" key="2">
    <source>
        <dbReference type="Proteomes" id="UP000438429"/>
    </source>
</evidence>
<reference evidence="1 2" key="1">
    <citation type="submission" date="2019-06" db="EMBL/GenBank/DDBJ databases">
        <title>Draft genomes of female and male turbot (Scophthalmus maximus).</title>
        <authorList>
            <person name="Xu H."/>
            <person name="Xu X.-W."/>
            <person name="Shao C."/>
            <person name="Chen S."/>
        </authorList>
    </citation>
    <scope>NUCLEOTIDE SEQUENCE [LARGE SCALE GENOMIC DNA]</scope>
    <source>
        <strain evidence="1">Ysfricsl-2016a</strain>
        <tissue evidence="1">Blood</tissue>
    </source>
</reference>
<dbReference type="AlphaFoldDB" id="A0A6A4SDE3"/>
<gene>
    <name evidence="1" type="ORF">F2P81_018019</name>
</gene>
<comment type="caution">
    <text evidence="1">The sequence shown here is derived from an EMBL/GenBank/DDBJ whole genome shotgun (WGS) entry which is preliminary data.</text>
</comment>
<accession>A0A6A4SDE3</accession>
<evidence type="ECO:0000313" key="1">
    <source>
        <dbReference type="EMBL" id="KAF0028914.1"/>
    </source>
</evidence>
<proteinExistence type="predicted"/>
<dbReference type="Proteomes" id="UP000438429">
    <property type="component" value="Unassembled WGS sequence"/>
</dbReference>
<sequence>MNLRGRHMTHGESSDVVRFFSDILKIGSFDLVGSQTETTETHRTTNLFPLASLTFLPVDRLDDTQKTSELLGSGQRLVMFVARSLCRFSLCCSRPRTLGVSTSSSVWSACVVSGYSSRPPSKDVSIHYSLGRPVLSLRLPAGRQCRFTLTPMLTTVGDLIRDITDKDLGVRSAALLNGDGQRISSCTFMETVLNKDFQLVLNDVTHNVSSLGQGTTRV</sequence>
<dbReference type="EMBL" id="VEVO01000016">
    <property type="protein sequence ID" value="KAF0028914.1"/>
    <property type="molecule type" value="Genomic_DNA"/>
</dbReference>
<name>A0A6A4SDE3_SCOMX</name>
<protein>
    <submittedName>
        <fullName evidence="1">Uncharacterized protein</fullName>
    </submittedName>
</protein>